<dbReference type="InterPro" id="IPR036179">
    <property type="entry name" value="Ig-like_dom_sf"/>
</dbReference>
<keyword evidence="10" id="KW-0732">Signal</keyword>
<dbReference type="InterPro" id="IPR050958">
    <property type="entry name" value="Cell_Adh-Cytoskel_Orgn"/>
</dbReference>
<dbReference type="SMART" id="SM00409">
    <property type="entry name" value="IG"/>
    <property type="match status" value="7"/>
</dbReference>
<dbReference type="InterPro" id="IPR013098">
    <property type="entry name" value="Ig_I-set"/>
</dbReference>
<dbReference type="AlphaFoldDB" id="A0A482WR75"/>
<dbReference type="GO" id="GO:0030424">
    <property type="term" value="C:axon"/>
    <property type="evidence" value="ECO:0007669"/>
    <property type="project" value="TreeGrafter"/>
</dbReference>
<evidence type="ECO:0000256" key="9">
    <source>
        <dbReference type="SAM" id="Phobius"/>
    </source>
</evidence>
<dbReference type="InterPro" id="IPR000719">
    <property type="entry name" value="Prot_kinase_dom"/>
</dbReference>
<dbReference type="SUPFAM" id="SSF56112">
    <property type="entry name" value="Protein kinase-like (PK-like)"/>
    <property type="match status" value="1"/>
</dbReference>
<dbReference type="OrthoDB" id="2413561at2759"/>
<dbReference type="Gene3D" id="3.30.200.20">
    <property type="entry name" value="Phosphorylase Kinase, domain 1"/>
    <property type="match status" value="1"/>
</dbReference>
<gene>
    <name evidence="13" type="ORF">LSTR_LSTR012074</name>
</gene>
<dbReference type="InterPro" id="IPR011009">
    <property type="entry name" value="Kinase-like_dom_sf"/>
</dbReference>
<dbReference type="GO" id="GO:0043025">
    <property type="term" value="C:neuronal cell body"/>
    <property type="evidence" value="ECO:0007669"/>
    <property type="project" value="TreeGrafter"/>
</dbReference>
<reference evidence="13 14" key="1">
    <citation type="journal article" date="2017" name="Gigascience">
        <title>Genome sequence of the small brown planthopper, Laodelphax striatellus.</title>
        <authorList>
            <person name="Zhu J."/>
            <person name="Jiang F."/>
            <person name="Wang X."/>
            <person name="Yang P."/>
            <person name="Bao Y."/>
            <person name="Zhao W."/>
            <person name="Wang W."/>
            <person name="Lu H."/>
            <person name="Wang Q."/>
            <person name="Cui N."/>
            <person name="Li J."/>
            <person name="Chen X."/>
            <person name="Luo L."/>
            <person name="Yu J."/>
            <person name="Kang L."/>
            <person name="Cui F."/>
        </authorList>
    </citation>
    <scope>NUCLEOTIDE SEQUENCE [LARGE SCALE GENOMIC DNA]</scope>
    <source>
        <strain evidence="13">Lst14</strain>
    </source>
</reference>
<feature type="domain" description="Ig-like" evidence="12">
    <location>
        <begin position="118"/>
        <end position="203"/>
    </location>
</feature>
<dbReference type="Pfam" id="PF13927">
    <property type="entry name" value="Ig_3"/>
    <property type="match status" value="3"/>
</dbReference>
<dbReference type="PRINTS" id="PR00109">
    <property type="entry name" value="TYRKINASE"/>
</dbReference>
<dbReference type="Gene3D" id="2.60.40.10">
    <property type="entry name" value="Immunoglobulins"/>
    <property type="match status" value="7"/>
</dbReference>
<feature type="domain" description="Ig-like" evidence="12">
    <location>
        <begin position="19"/>
        <end position="102"/>
    </location>
</feature>
<dbReference type="PANTHER" id="PTHR45080:SF21">
    <property type="entry name" value="INACTIVE TYROSINE-PROTEIN KINASE 7"/>
    <property type="match status" value="1"/>
</dbReference>
<keyword evidence="14" id="KW-1185">Reference proteome</keyword>
<evidence type="ECO:0000256" key="2">
    <source>
        <dbReference type="ARBA" id="ARBA00022692"/>
    </source>
</evidence>
<feature type="domain" description="Ig-like" evidence="12">
    <location>
        <begin position="590"/>
        <end position="675"/>
    </location>
</feature>
<dbReference type="SMART" id="SM00408">
    <property type="entry name" value="IGc2"/>
    <property type="match status" value="7"/>
</dbReference>
<dbReference type="InterPro" id="IPR003598">
    <property type="entry name" value="Ig_sub2"/>
</dbReference>
<feature type="domain" description="Ig-like" evidence="12">
    <location>
        <begin position="502"/>
        <end position="585"/>
    </location>
</feature>
<dbReference type="SUPFAM" id="SSF48726">
    <property type="entry name" value="Immunoglobulin"/>
    <property type="match status" value="6"/>
</dbReference>
<feature type="signal peptide" evidence="10">
    <location>
        <begin position="1"/>
        <end position="16"/>
    </location>
</feature>
<dbReference type="SMART" id="SM00219">
    <property type="entry name" value="TyrKc"/>
    <property type="match status" value="1"/>
</dbReference>
<dbReference type="InterPro" id="IPR001245">
    <property type="entry name" value="Ser-Thr/Tyr_kinase_cat_dom"/>
</dbReference>
<dbReference type="PANTHER" id="PTHR45080">
    <property type="entry name" value="CONTACTIN 5"/>
    <property type="match status" value="1"/>
</dbReference>
<sequence>MRVYLLCFIIIGLVYGQDDTFYFAKNPQDLSVVAGDEAELECAASVNAGLVYFWQQDGVTVENTTRKLQVGSNLLIRRADPNIDQGQYSCIATDATTAFSLTSRSALLNIHWLSNRSQVILQVPSKDEVITDGVDIVMRCDAEGSGELRFEWFRNAERLRKTDRYQFKANKFHLKGATPRDNGVYKCAATNEAGTVTSKDNFVLAIQGDRWSHILKEPQSVLVKKGSSALFDCVYEHADVIEWYFGEKGPLENSTSFSVLHNNSLLVHKADMHNEGLYGCVGIRGESPEIPVKYTAELEIAYLEDMTENNLEPVLPSGIGAVAEDGQIRVTCLPPRSLPPPSLYWKGPLSALPLPPSGPIRVDGTSLIIDAAKRRDAGNYTCVAENLSGSKEIGFRLVITSPPSLERGPTSVTVDEGETAVFYCQFKGMEPPITTVHWLKDNASFRQDSRLSIDQSTGTLTITNTQVSDKGDYSCLVNTTGYKPLVSKPASLHIKEKLKFSPRPVDKKLERGSVKKVYCKAQGSSQPLVKWLKIGDGDNTFDLPVHVQDINGTLHFNGVKWEDKGRYMCVASNPQGVINVTIEIDVVETPKFVVLPRNPTEAFEGYSIQMDCVAEGDPKPTIQWDKNSVMNDFDSKRFHVLENGSLVIDEVHFSDEGKYGCTAGNSGGLKRYEISLHVRSSEGYKPDGTIEGLESEGSMMTKTVTITLSAAAAYMVLVIGLMAWCRYRRHKRKQAYLEANPTSPVGEATGLSLLGKGDGNGIANQNGTLNGSEQKQKNGEVVRSDGENTAHSQGSNQSRRSKNGYDKLSFPRQDLHNMMLLGNGEFGEVYLAQARGIKEGADTVVMVKALQQMRDENALQEFKRQLDMFSRLDHSNISKLIGLCRDSEPHYMVLQYTDWGDLKQFLLATRKESKGSKPRPAPLTPSQTIALVHQLAMAMEHISNHRTVHRDLAARNCLISSDLSLKVSFSALCKDTYAKEYFKHRNQTIPLRWMPLEAVTEDDYSCKSDIYSFAATVWEIYTRGELPFSRLSDREVLESLQRGDLHWKHHKNMPEQLKVILDRCWNQNPRDRPTFSFVAVEIGDIKVSTPTEP</sequence>
<dbReference type="InterPro" id="IPR020635">
    <property type="entry name" value="Tyr_kinase_cat_dom"/>
</dbReference>
<evidence type="ECO:0000256" key="4">
    <source>
        <dbReference type="ARBA" id="ARBA00023136"/>
    </source>
</evidence>
<dbReference type="GO" id="GO:0050808">
    <property type="term" value="P:synapse organization"/>
    <property type="evidence" value="ECO:0007669"/>
    <property type="project" value="TreeGrafter"/>
</dbReference>
<comment type="subcellular location">
    <subcellularLocation>
        <location evidence="1">Membrane</location>
        <topology evidence="1">Single-pass membrane protein</topology>
    </subcellularLocation>
</comment>
<dbReference type="GO" id="GO:0008046">
    <property type="term" value="F:axon guidance receptor activity"/>
    <property type="evidence" value="ECO:0007669"/>
    <property type="project" value="TreeGrafter"/>
</dbReference>
<dbReference type="GO" id="GO:0007156">
    <property type="term" value="P:homophilic cell adhesion via plasma membrane adhesion molecules"/>
    <property type="evidence" value="ECO:0007669"/>
    <property type="project" value="TreeGrafter"/>
</dbReference>
<accession>A0A482WR75</accession>
<evidence type="ECO:0000256" key="7">
    <source>
        <dbReference type="ARBA" id="ARBA00023319"/>
    </source>
</evidence>
<dbReference type="EMBL" id="QKKF02027609">
    <property type="protein sequence ID" value="RZF35776.1"/>
    <property type="molecule type" value="Genomic_DNA"/>
</dbReference>
<dbReference type="GO" id="GO:0005524">
    <property type="term" value="F:ATP binding"/>
    <property type="evidence" value="ECO:0007669"/>
    <property type="project" value="InterPro"/>
</dbReference>
<evidence type="ECO:0000259" key="11">
    <source>
        <dbReference type="PROSITE" id="PS50011"/>
    </source>
</evidence>
<dbReference type="PIRSF" id="PIRSF000615">
    <property type="entry name" value="TyrPK_CSF1-R"/>
    <property type="match status" value="1"/>
</dbReference>
<dbReference type="SMR" id="A0A482WR75"/>
<keyword evidence="6" id="KW-0325">Glycoprotein</keyword>
<dbReference type="Pfam" id="PF07679">
    <property type="entry name" value="I-set"/>
    <property type="match status" value="3"/>
</dbReference>
<keyword evidence="7" id="KW-0393">Immunoglobulin domain</keyword>
<keyword evidence="4 9" id="KW-0472">Membrane</keyword>
<evidence type="ECO:0000313" key="13">
    <source>
        <dbReference type="EMBL" id="RZF35776.1"/>
    </source>
</evidence>
<dbReference type="FunFam" id="1.10.510.10:FF:000200">
    <property type="entry name" value="inactive tyrosine-protein kinase 7"/>
    <property type="match status" value="1"/>
</dbReference>
<keyword evidence="2 9" id="KW-0812">Transmembrane</keyword>
<evidence type="ECO:0000256" key="10">
    <source>
        <dbReference type="SAM" id="SignalP"/>
    </source>
</evidence>
<protein>
    <recommendedName>
        <fullName evidence="15">Inactive tyrosine-protein kinase 7</fullName>
    </recommendedName>
</protein>
<feature type="domain" description="Ig-like" evidence="12">
    <location>
        <begin position="316"/>
        <end position="394"/>
    </location>
</feature>
<dbReference type="Gene3D" id="1.10.510.10">
    <property type="entry name" value="Transferase(Phosphotransferase) domain 1"/>
    <property type="match status" value="1"/>
</dbReference>
<organism evidence="13 14">
    <name type="scientific">Laodelphax striatellus</name>
    <name type="common">Small brown planthopper</name>
    <name type="synonym">Delphax striatella</name>
    <dbReference type="NCBI Taxonomy" id="195883"/>
    <lineage>
        <taxon>Eukaryota</taxon>
        <taxon>Metazoa</taxon>
        <taxon>Ecdysozoa</taxon>
        <taxon>Arthropoda</taxon>
        <taxon>Hexapoda</taxon>
        <taxon>Insecta</taxon>
        <taxon>Pterygota</taxon>
        <taxon>Neoptera</taxon>
        <taxon>Paraneoptera</taxon>
        <taxon>Hemiptera</taxon>
        <taxon>Auchenorrhyncha</taxon>
        <taxon>Fulgoroidea</taxon>
        <taxon>Delphacidae</taxon>
        <taxon>Criomorphinae</taxon>
        <taxon>Laodelphax</taxon>
    </lineage>
</organism>
<keyword evidence="3 9" id="KW-1133">Transmembrane helix</keyword>
<dbReference type="InterPro" id="IPR013783">
    <property type="entry name" value="Ig-like_fold"/>
</dbReference>
<dbReference type="GO" id="GO:0019199">
    <property type="term" value="F:transmembrane receptor protein kinase activity"/>
    <property type="evidence" value="ECO:0007669"/>
    <property type="project" value="UniProtKB-ARBA"/>
</dbReference>
<evidence type="ECO:0008006" key="15">
    <source>
        <dbReference type="Google" id="ProtNLM"/>
    </source>
</evidence>
<keyword evidence="5" id="KW-1015">Disulfide bond</keyword>
<evidence type="ECO:0000259" key="12">
    <source>
        <dbReference type="PROSITE" id="PS50835"/>
    </source>
</evidence>
<evidence type="ECO:0000256" key="5">
    <source>
        <dbReference type="ARBA" id="ARBA00023157"/>
    </source>
</evidence>
<feature type="chain" id="PRO_5019860273" description="Inactive tyrosine-protein kinase 7" evidence="10">
    <location>
        <begin position="17"/>
        <end position="1093"/>
    </location>
</feature>
<feature type="domain" description="Ig-like" evidence="12">
    <location>
        <begin position="403"/>
        <end position="491"/>
    </location>
</feature>
<dbReference type="InParanoid" id="A0A482WR75"/>
<feature type="region of interest" description="Disordered" evidence="8">
    <location>
        <begin position="762"/>
        <end position="808"/>
    </location>
</feature>
<feature type="compositionally biased region" description="Basic and acidic residues" evidence="8">
    <location>
        <begin position="774"/>
        <end position="788"/>
    </location>
</feature>
<evidence type="ECO:0000256" key="8">
    <source>
        <dbReference type="SAM" id="MobiDB-lite"/>
    </source>
</evidence>
<dbReference type="GO" id="GO:0005886">
    <property type="term" value="C:plasma membrane"/>
    <property type="evidence" value="ECO:0007669"/>
    <property type="project" value="TreeGrafter"/>
</dbReference>
<name>A0A482WR75_LAOST</name>
<dbReference type="STRING" id="195883.A0A482WR75"/>
<comment type="caution">
    <text evidence="13">The sequence shown here is derived from an EMBL/GenBank/DDBJ whole genome shotgun (WGS) entry which is preliminary data.</text>
</comment>
<evidence type="ECO:0000256" key="3">
    <source>
        <dbReference type="ARBA" id="ARBA00022989"/>
    </source>
</evidence>
<feature type="domain" description="Protein kinase" evidence="11">
    <location>
        <begin position="815"/>
        <end position="1093"/>
    </location>
</feature>
<evidence type="ECO:0000313" key="14">
    <source>
        <dbReference type="Proteomes" id="UP000291343"/>
    </source>
</evidence>
<feature type="compositionally biased region" description="Polar residues" evidence="8">
    <location>
        <begin position="789"/>
        <end position="798"/>
    </location>
</feature>
<dbReference type="FunCoup" id="A0A482WR75">
    <property type="interactions" value="223"/>
</dbReference>
<evidence type="ECO:0000256" key="1">
    <source>
        <dbReference type="ARBA" id="ARBA00004167"/>
    </source>
</evidence>
<dbReference type="GO" id="GO:0004713">
    <property type="term" value="F:protein tyrosine kinase activity"/>
    <property type="evidence" value="ECO:0007669"/>
    <property type="project" value="InterPro"/>
</dbReference>
<proteinExistence type="predicted"/>
<dbReference type="InterPro" id="IPR003599">
    <property type="entry name" value="Ig_sub"/>
</dbReference>
<evidence type="ECO:0000256" key="6">
    <source>
        <dbReference type="ARBA" id="ARBA00023180"/>
    </source>
</evidence>
<dbReference type="Pfam" id="PF07714">
    <property type="entry name" value="PK_Tyr_Ser-Thr"/>
    <property type="match status" value="1"/>
</dbReference>
<dbReference type="PROSITE" id="PS50011">
    <property type="entry name" value="PROTEIN_KINASE_DOM"/>
    <property type="match status" value="1"/>
</dbReference>
<feature type="compositionally biased region" description="Polar residues" evidence="8">
    <location>
        <begin position="762"/>
        <end position="773"/>
    </location>
</feature>
<dbReference type="Proteomes" id="UP000291343">
    <property type="component" value="Unassembled WGS sequence"/>
</dbReference>
<feature type="transmembrane region" description="Helical" evidence="9">
    <location>
        <begin position="704"/>
        <end position="724"/>
    </location>
</feature>
<dbReference type="InterPro" id="IPR007110">
    <property type="entry name" value="Ig-like_dom"/>
</dbReference>
<dbReference type="PROSITE" id="PS50835">
    <property type="entry name" value="IG_LIKE"/>
    <property type="match status" value="6"/>
</dbReference>